<organism evidence="1 2">
    <name type="scientific">Amborella trichopoda</name>
    <dbReference type="NCBI Taxonomy" id="13333"/>
    <lineage>
        <taxon>Eukaryota</taxon>
        <taxon>Viridiplantae</taxon>
        <taxon>Streptophyta</taxon>
        <taxon>Embryophyta</taxon>
        <taxon>Tracheophyta</taxon>
        <taxon>Spermatophyta</taxon>
        <taxon>Magnoliopsida</taxon>
        <taxon>Amborellales</taxon>
        <taxon>Amborellaceae</taxon>
        <taxon>Amborella</taxon>
    </lineage>
</organism>
<evidence type="ECO:0000313" key="2">
    <source>
        <dbReference type="Proteomes" id="UP000017836"/>
    </source>
</evidence>
<dbReference type="AlphaFoldDB" id="W1P094"/>
<dbReference type="Gramene" id="ERN01049">
    <property type="protein sequence ID" value="ERN01049"/>
    <property type="gene ID" value="AMTR_s00002p00155070"/>
</dbReference>
<reference evidence="2" key="1">
    <citation type="journal article" date="2013" name="Science">
        <title>The Amborella genome and the evolution of flowering plants.</title>
        <authorList>
            <consortium name="Amborella Genome Project"/>
        </authorList>
    </citation>
    <scope>NUCLEOTIDE SEQUENCE [LARGE SCALE GENOMIC DNA]</scope>
</reference>
<keyword evidence="2" id="KW-1185">Reference proteome</keyword>
<sequence length="69" mass="7628">MAPFIRWNRAKGSWDRKVRQARCRGACQCLLHSRDPAQVSAVAGIGPFPIKSMNLGLLEQSPFPPHSLA</sequence>
<name>W1P094_AMBTC</name>
<proteinExistence type="predicted"/>
<evidence type="ECO:0000313" key="1">
    <source>
        <dbReference type="EMBL" id="ERN01049.1"/>
    </source>
</evidence>
<dbReference type="Proteomes" id="UP000017836">
    <property type="component" value="Unassembled WGS sequence"/>
</dbReference>
<gene>
    <name evidence="1" type="ORF">AMTR_s00002p00155070</name>
</gene>
<accession>W1P094</accession>
<dbReference type="HOGENOM" id="CLU_2834514_0_0_1"/>
<dbReference type="EMBL" id="KI394767">
    <property type="protein sequence ID" value="ERN01049.1"/>
    <property type="molecule type" value="Genomic_DNA"/>
</dbReference>
<protein>
    <submittedName>
        <fullName evidence="1">Uncharacterized protein</fullName>
    </submittedName>
</protein>